<protein>
    <submittedName>
        <fullName evidence="1">Polyhedrin</fullName>
    </submittedName>
</protein>
<name>G8HMT8_9BACU</name>
<dbReference type="EMBL" id="JN604546">
    <property type="protein sequence ID" value="AET06106.1"/>
    <property type="molecule type" value="Genomic_DNA"/>
</dbReference>
<accession>G8HMT8</accession>
<proteinExistence type="predicted"/>
<evidence type="ECO:0000313" key="1">
    <source>
        <dbReference type="EMBL" id="AET06106.1"/>
    </source>
</evidence>
<feature type="non-terminal residue" evidence="1">
    <location>
        <position position="1"/>
    </location>
</feature>
<reference evidence="1" key="1">
    <citation type="submission" date="2011-08" db="EMBL/GenBank/DDBJ databases">
        <authorList>
            <person name="Giang An N.T."/>
            <person name="Thu H.T."/>
            <person name="Hien V.T."/>
            <person name="Quyen D.V."/>
            <person name="Khang D.D."/>
        </authorList>
    </citation>
    <scope>NUCLEOTIDE SEQUENCE</scope>
</reference>
<feature type="non-terminal residue" evidence="1">
    <location>
        <position position="458"/>
    </location>
</feature>
<sequence>MENMDDLSGDQKMVLTLAAAGAVAGASKMLNEAADLKKNYKDTPLEEYFKDKYSTNKKRKITEQEFGLPKSMNEPMDPLELPYHNSPNHFKEMPHPRVGPRMAKQLAKKMNDKKLHYKFNSFQTNKRFNTHTIYKRTNLTSSKLMGFSGQSDVGVPKYNSAVTLPLEVLEFWVGDNTNPNVEHSKGSMALKNSECMIASMKLKLSNLQILEDTELDHTGVAISSSRNVNEVSSYIIPVESHLGANANGALCKIFSENTSIQDDTSDAVTTKDMMMGKLVTKSTEDRLNLNPHNMLWTPGDNPIELEFNDMNGTWFIMPELENGKYHLLPMESGIGNNTTDTYEMPSNDERGNFISNTSSRTPTSSTLGSLLIGVPFVLDANGQPKKYRVAFSMEQEVLLVSRSEWMQNNSAANWNSNLGVRLAPRSTQISKFRHMVGPYHFPKDCHPNLKTHHTKLII</sequence>
<organism evidence="1">
    <name type="scientific">Penaeus monodon nucleopolyhedrovirus</name>
    <dbReference type="NCBI Taxonomy" id="259389"/>
    <lineage>
        <taxon>Viruses</taxon>
        <taxon>Viruses incertae sedis</taxon>
        <taxon>Naldaviricetes</taxon>
        <taxon>Lefavirales</taxon>
        <taxon>Baculoviridae</taxon>
    </lineage>
</organism>